<dbReference type="Proteomes" id="UP001432027">
    <property type="component" value="Unassembled WGS sequence"/>
</dbReference>
<feature type="region of interest" description="Disordered" evidence="1">
    <location>
        <begin position="155"/>
        <end position="189"/>
    </location>
</feature>
<sequence length="189" mass="21759">GETCHLIRPKNQSISDWIASASGSLLDGIIAICPKRRRLRVSVPLFTVETPMRLARAASMARGRFSLWRLFDREKCKLTRIFYSNSDDSLCTLPLWTTTIRPYSSSLQSCRRPGHPKGTTTTIRRRCPKRILRGWRVARIGRRSRSNTSWKTALTECGRRKSSPQRLPRRRDEVTWRASSPSTRHFSSS</sequence>
<organism evidence="2 3">
    <name type="scientific">Pristionchus entomophagus</name>
    <dbReference type="NCBI Taxonomy" id="358040"/>
    <lineage>
        <taxon>Eukaryota</taxon>
        <taxon>Metazoa</taxon>
        <taxon>Ecdysozoa</taxon>
        <taxon>Nematoda</taxon>
        <taxon>Chromadorea</taxon>
        <taxon>Rhabditida</taxon>
        <taxon>Rhabditina</taxon>
        <taxon>Diplogasteromorpha</taxon>
        <taxon>Diplogasteroidea</taxon>
        <taxon>Neodiplogasteridae</taxon>
        <taxon>Pristionchus</taxon>
    </lineage>
</organism>
<name>A0AAV5UPB6_9BILA</name>
<feature type="non-terminal residue" evidence="2">
    <location>
        <position position="1"/>
    </location>
</feature>
<dbReference type="EMBL" id="BTSX01000021">
    <property type="protein sequence ID" value="GMT08159.1"/>
    <property type="molecule type" value="Genomic_DNA"/>
</dbReference>
<gene>
    <name evidence="2" type="ORF">PENTCL1PPCAC_30333</name>
</gene>
<evidence type="ECO:0000313" key="3">
    <source>
        <dbReference type="Proteomes" id="UP001432027"/>
    </source>
</evidence>
<comment type="caution">
    <text evidence="2">The sequence shown here is derived from an EMBL/GenBank/DDBJ whole genome shotgun (WGS) entry which is preliminary data.</text>
</comment>
<reference evidence="2" key="1">
    <citation type="submission" date="2023-10" db="EMBL/GenBank/DDBJ databases">
        <title>Genome assembly of Pristionchus species.</title>
        <authorList>
            <person name="Yoshida K."/>
            <person name="Sommer R.J."/>
        </authorList>
    </citation>
    <scope>NUCLEOTIDE SEQUENCE</scope>
    <source>
        <strain evidence="2">RS0144</strain>
    </source>
</reference>
<proteinExistence type="predicted"/>
<accession>A0AAV5UPB6</accession>
<feature type="compositionally biased region" description="Polar residues" evidence="1">
    <location>
        <begin position="177"/>
        <end position="189"/>
    </location>
</feature>
<protein>
    <submittedName>
        <fullName evidence="2">Uncharacterized protein</fullName>
    </submittedName>
</protein>
<keyword evidence="3" id="KW-1185">Reference proteome</keyword>
<dbReference type="AlphaFoldDB" id="A0AAV5UPB6"/>
<evidence type="ECO:0000313" key="2">
    <source>
        <dbReference type="EMBL" id="GMT08159.1"/>
    </source>
</evidence>
<feature type="compositionally biased region" description="Basic residues" evidence="1">
    <location>
        <begin position="160"/>
        <end position="169"/>
    </location>
</feature>
<evidence type="ECO:0000256" key="1">
    <source>
        <dbReference type="SAM" id="MobiDB-lite"/>
    </source>
</evidence>